<sequence>MRFFIFPNRYPSNNSQKILRFCAFEGTVSSIISRFESLPNLINKWKEKNMGTKRENNVFKKESY</sequence>
<reference evidence="1 2" key="1">
    <citation type="submission" date="2011-09" db="EMBL/GenBank/DDBJ databases">
        <authorList>
            <consortium name="US DOE Joint Genome Institute (JGI-PGF)"/>
            <person name="Lucas S."/>
            <person name="Han J."/>
            <person name="Lapidus A."/>
            <person name="Cheng J.-F."/>
            <person name="Goodwin L."/>
            <person name="Pitluck S."/>
            <person name="Peters L."/>
            <person name="Land M.L."/>
            <person name="Hauser L."/>
            <person name="Orellana R."/>
            <person name="Lovley D."/>
            <person name="Woyke T.J."/>
        </authorList>
    </citation>
    <scope>NUCLEOTIDE SEQUENCE [LARGE SCALE GENOMIC DNA]</scope>
    <source>
        <strain evidence="1 2">2ac9</strain>
    </source>
</reference>
<proteinExistence type="predicted"/>
<protein>
    <submittedName>
        <fullName evidence="1">Uncharacterized protein</fullName>
    </submittedName>
</protein>
<organism evidence="1 2">
    <name type="scientific">Desulfobacter postgatei 2ac9</name>
    <dbReference type="NCBI Taxonomy" id="879212"/>
    <lineage>
        <taxon>Bacteria</taxon>
        <taxon>Pseudomonadati</taxon>
        <taxon>Thermodesulfobacteriota</taxon>
        <taxon>Desulfobacteria</taxon>
        <taxon>Desulfobacterales</taxon>
        <taxon>Desulfobacteraceae</taxon>
        <taxon>Desulfobacter</taxon>
    </lineage>
</organism>
<dbReference type="EMBL" id="CM001488">
    <property type="protein sequence ID" value="EIM63615.1"/>
    <property type="molecule type" value="Genomic_DNA"/>
</dbReference>
<keyword evidence="2" id="KW-1185">Reference proteome</keyword>
<evidence type="ECO:0000313" key="1">
    <source>
        <dbReference type="EMBL" id="EIM63615.1"/>
    </source>
</evidence>
<name>I5B2A2_9BACT</name>
<dbReference type="Proteomes" id="UP000005778">
    <property type="component" value="Chromosome"/>
</dbReference>
<accession>I5B2A2</accession>
<dbReference type="AlphaFoldDB" id="I5B2A2"/>
<gene>
    <name evidence="1" type="ORF">DespoDRAFT_01696</name>
</gene>
<reference evidence="1 2" key="2">
    <citation type="submission" date="2012-02" db="EMBL/GenBank/DDBJ databases">
        <title>Improved High-Quality Draft sequence of Desulfobacter postgatei 2ac9.</title>
        <authorList>
            <consortium name="US DOE Joint Genome Institute"/>
            <person name="Lucas S."/>
            <person name="Han J."/>
            <person name="Lapidus A."/>
            <person name="Cheng J.-F."/>
            <person name="Goodwin L."/>
            <person name="Pitluck S."/>
            <person name="Peters L."/>
            <person name="Ovchinnikova G."/>
            <person name="Held B."/>
            <person name="Detter J.C."/>
            <person name="Han C."/>
            <person name="Tapia R."/>
            <person name="Land M."/>
            <person name="Hauser L."/>
            <person name="Kyrpides N."/>
            <person name="Ivanova N."/>
            <person name="Pagani I."/>
            <person name="Orellana R."/>
            <person name="Lovley D."/>
            <person name="Woyke T."/>
        </authorList>
    </citation>
    <scope>NUCLEOTIDE SEQUENCE [LARGE SCALE GENOMIC DNA]</scope>
    <source>
        <strain evidence="1 2">2ac9</strain>
    </source>
</reference>
<dbReference type="STRING" id="879212.DespoDRAFT_01696"/>
<dbReference type="HOGENOM" id="CLU_2860440_0_0_7"/>
<evidence type="ECO:0000313" key="2">
    <source>
        <dbReference type="Proteomes" id="UP000005778"/>
    </source>
</evidence>